<feature type="compositionally biased region" description="Basic and acidic residues" evidence="3">
    <location>
        <begin position="324"/>
        <end position="424"/>
    </location>
</feature>
<name>A0A6S7HQB5_PARCT</name>
<feature type="compositionally biased region" description="Polar residues" evidence="3">
    <location>
        <begin position="598"/>
        <end position="608"/>
    </location>
</feature>
<keyword evidence="1" id="KW-0547">Nucleotide-binding</keyword>
<feature type="region of interest" description="Disordered" evidence="3">
    <location>
        <begin position="499"/>
        <end position="557"/>
    </location>
</feature>
<keyword evidence="4" id="KW-0418">Kinase</keyword>
<feature type="region of interest" description="Disordered" evidence="3">
    <location>
        <begin position="321"/>
        <end position="476"/>
    </location>
</feature>
<feature type="region of interest" description="Disordered" evidence="3">
    <location>
        <begin position="570"/>
        <end position="677"/>
    </location>
</feature>
<feature type="compositionally biased region" description="Polar residues" evidence="3">
    <location>
        <begin position="618"/>
        <end position="627"/>
    </location>
</feature>
<accession>A0A6S7HQB5</accession>
<dbReference type="InterPro" id="IPR011009">
    <property type="entry name" value="Kinase-like_dom_sf"/>
</dbReference>
<dbReference type="AlphaFoldDB" id="A0A6S7HQB5"/>
<dbReference type="OrthoDB" id="548217at2759"/>
<dbReference type="GO" id="GO:0005524">
    <property type="term" value="F:ATP binding"/>
    <property type="evidence" value="ECO:0007669"/>
    <property type="project" value="UniProtKB-KW"/>
</dbReference>
<dbReference type="GO" id="GO:0004672">
    <property type="term" value="F:protein kinase activity"/>
    <property type="evidence" value="ECO:0007669"/>
    <property type="project" value="InterPro"/>
</dbReference>
<dbReference type="SMART" id="SM00220">
    <property type="entry name" value="S_TKc"/>
    <property type="match status" value="1"/>
</dbReference>
<evidence type="ECO:0000313" key="5">
    <source>
        <dbReference type="Proteomes" id="UP001152795"/>
    </source>
</evidence>
<feature type="compositionally biased region" description="Basic and acidic residues" evidence="3">
    <location>
        <begin position="628"/>
        <end position="654"/>
    </location>
</feature>
<evidence type="ECO:0000256" key="1">
    <source>
        <dbReference type="ARBA" id="ARBA00022741"/>
    </source>
</evidence>
<dbReference type="Proteomes" id="UP001152795">
    <property type="component" value="Unassembled WGS sequence"/>
</dbReference>
<evidence type="ECO:0000313" key="4">
    <source>
        <dbReference type="EMBL" id="CAB4007226.1"/>
    </source>
</evidence>
<keyword evidence="5" id="KW-1185">Reference proteome</keyword>
<feature type="compositionally biased region" description="Low complexity" evidence="3">
    <location>
        <begin position="450"/>
        <end position="467"/>
    </location>
</feature>
<keyword evidence="4" id="KW-0808">Transferase</keyword>
<dbReference type="Pfam" id="PF00069">
    <property type="entry name" value="Pkinase"/>
    <property type="match status" value="1"/>
</dbReference>
<organism evidence="4 5">
    <name type="scientific">Paramuricea clavata</name>
    <name type="common">Red gorgonian</name>
    <name type="synonym">Violescent sea-whip</name>
    <dbReference type="NCBI Taxonomy" id="317549"/>
    <lineage>
        <taxon>Eukaryota</taxon>
        <taxon>Metazoa</taxon>
        <taxon>Cnidaria</taxon>
        <taxon>Anthozoa</taxon>
        <taxon>Octocorallia</taxon>
        <taxon>Malacalcyonacea</taxon>
        <taxon>Plexauridae</taxon>
        <taxon>Paramuricea</taxon>
    </lineage>
</organism>
<dbReference type="SUPFAM" id="SSF56112">
    <property type="entry name" value="Protein kinase-like (PK-like)"/>
    <property type="match status" value="1"/>
</dbReference>
<dbReference type="PROSITE" id="PS50011">
    <property type="entry name" value="PROTEIN_KINASE_DOM"/>
    <property type="match status" value="1"/>
</dbReference>
<feature type="compositionally biased region" description="Polar residues" evidence="3">
    <location>
        <begin position="543"/>
        <end position="557"/>
    </location>
</feature>
<sequence length="677" mass="76618">MEINLLILARIGGLVLDASKTIFISAKIEIANWVALKLRLRIGGLVLDASKTIFITAKIALKLDSFGHIGQLICIFSQGLRIGLVLDAAKIGLGLVLDASKTIFISAKIDSFIFIILRSKTSFQQNDVTRRTILAKIIVDSEKRFKFSSLNFNVVVTTSGKPRFNAGVASTRWYRAPELLVGDTKYGRPVDVWACGCLMVEMLTGEPLFPGDSDIDQLYHIIKCFGTLIKRHKEIFSRNPLFVGMRLPEAKQVEPLEKRFKIAPLALDFTKQCLRLDPDARPTCTSLLKHEYYTKDNFSEKFATELKTKISREIADNPLLKPLESSDDRARERRKEKKIRKEREMQDRKEHKETRDTREHKTTKEYKDTKERRDSRENKDHKDTMMNNKDHVDTREGREQGDSKDSKDTREYSNDSKESAYNHKENKKAKGWTKDEVTSDRFDKTNRKYSMPIPSHMSSSSQAHTSQLPAMKSDGQPSTFNIWSSYNNVPTDMANTTATGTVTTSSPSGSLEAHNPSQPTNRQLTPINEHRNATNHAIPNYGSRHSISNPLNMTKTNLSFNMNNQKSVEEEAANYGSTSYRSPTESRHKKHSKKSSSQSNQGNMTVYSSEHDQVTPGVETTSSSRLTDSGHERRSSLGEPSRRRSRSRERDKAQEPSFLPDVVGTEVKVLPPSVLRL</sequence>
<feature type="compositionally biased region" description="Low complexity" evidence="3">
    <location>
        <begin position="499"/>
        <end position="510"/>
    </location>
</feature>
<dbReference type="InterPro" id="IPR000719">
    <property type="entry name" value="Prot_kinase_dom"/>
</dbReference>
<evidence type="ECO:0000256" key="3">
    <source>
        <dbReference type="SAM" id="MobiDB-lite"/>
    </source>
</evidence>
<keyword evidence="2" id="KW-0067">ATP-binding</keyword>
<feature type="compositionally biased region" description="Polar residues" evidence="3">
    <location>
        <begin position="515"/>
        <end position="526"/>
    </location>
</feature>
<gene>
    <name evidence="4" type="ORF">PACLA_8A045948</name>
</gene>
<evidence type="ECO:0000256" key="2">
    <source>
        <dbReference type="ARBA" id="ARBA00022840"/>
    </source>
</evidence>
<dbReference type="PANTHER" id="PTHR24055">
    <property type="entry name" value="MITOGEN-ACTIVATED PROTEIN KINASE"/>
    <property type="match status" value="1"/>
</dbReference>
<reference evidence="4" key="1">
    <citation type="submission" date="2020-04" db="EMBL/GenBank/DDBJ databases">
        <authorList>
            <person name="Alioto T."/>
            <person name="Alioto T."/>
            <person name="Gomez Garrido J."/>
        </authorList>
    </citation>
    <scope>NUCLEOTIDE SEQUENCE</scope>
    <source>
        <strain evidence="4">A484AB</strain>
    </source>
</reference>
<proteinExistence type="predicted"/>
<feature type="compositionally biased region" description="Basic and acidic residues" evidence="3">
    <location>
        <begin position="432"/>
        <end position="446"/>
    </location>
</feature>
<dbReference type="Gene3D" id="1.10.510.10">
    <property type="entry name" value="Transferase(Phosphotransferase) domain 1"/>
    <property type="match status" value="1"/>
</dbReference>
<comment type="caution">
    <text evidence="4">The sequence shown here is derived from an EMBL/GenBank/DDBJ whole genome shotgun (WGS) entry which is preliminary data.</text>
</comment>
<dbReference type="EMBL" id="CACRXK020005733">
    <property type="protein sequence ID" value="CAB4007226.1"/>
    <property type="molecule type" value="Genomic_DNA"/>
</dbReference>
<protein>
    <submittedName>
        <fullName evidence="4">Cyclin-dependent kinase-like 2</fullName>
    </submittedName>
</protein>
<dbReference type="InterPro" id="IPR050117">
    <property type="entry name" value="MAPK"/>
</dbReference>